<feature type="compositionally biased region" description="Low complexity" evidence="1">
    <location>
        <begin position="213"/>
        <end position="232"/>
    </location>
</feature>
<proteinExistence type="predicted"/>
<feature type="compositionally biased region" description="Polar residues" evidence="1">
    <location>
        <begin position="93"/>
        <end position="106"/>
    </location>
</feature>
<feature type="compositionally biased region" description="Low complexity" evidence="1">
    <location>
        <begin position="118"/>
        <end position="131"/>
    </location>
</feature>
<gene>
    <name evidence="2" type="ORF">BD310DRAFT_927886</name>
</gene>
<dbReference type="InterPro" id="IPR049916">
    <property type="entry name" value="WDR72-like"/>
</dbReference>
<feature type="compositionally biased region" description="Basic residues" evidence="1">
    <location>
        <begin position="167"/>
        <end position="177"/>
    </location>
</feature>
<keyword evidence="3" id="KW-1185">Reference proteome</keyword>
<dbReference type="EMBL" id="ML145129">
    <property type="protein sequence ID" value="TBU58052.1"/>
    <property type="molecule type" value="Genomic_DNA"/>
</dbReference>
<dbReference type="Proteomes" id="UP000292082">
    <property type="component" value="Unassembled WGS sequence"/>
</dbReference>
<dbReference type="InterPro" id="IPR016024">
    <property type="entry name" value="ARM-type_fold"/>
</dbReference>
<dbReference type="SUPFAM" id="SSF48371">
    <property type="entry name" value="ARM repeat"/>
    <property type="match status" value="1"/>
</dbReference>
<feature type="compositionally biased region" description="Pro residues" evidence="1">
    <location>
        <begin position="233"/>
        <end position="249"/>
    </location>
</feature>
<dbReference type="Gene3D" id="2.130.10.10">
    <property type="entry name" value="YVTN repeat-like/Quinoprotein amine dehydrogenase"/>
    <property type="match status" value="2"/>
</dbReference>
<dbReference type="SMART" id="SM00320">
    <property type="entry name" value="WD40"/>
    <property type="match status" value="3"/>
</dbReference>
<feature type="region of interest" description="Disordered" evidence="1">
    <location>
        <begin position="167"/>
        <end position="252"/>
    </location>
</feature>
<reference evidence="2 3" key="1">
    <citation type="submission" date="2019-01" db="EMBL/GenBank/DDBJ databases">
        <title>Draft genome sequences of three monokaryotic isolates of the white-rot basidiomycete fungus Dichomitus squalens.</title>
        <authorList>
            <consortium name="DOE Joint Genome Institute"/>
            <person name="Lopez S.C."/>
            <person name="Andreopoulos B."/>
            <person name="Pangilinan J."/>
            <person name="Lipzen A."/>
            <person name="Riley R."/>
            <person name="Ahrendt S."/>
            <person name="Ng V."/>
            <person name="Barry K."/>
            <person name="Daum C."/>
            <person name="Grigoriev I.V."/>
            <person name="Hilden K.S."/>
            <person name="Makela M.R."/>
            <person name="de Vries R.P."/>
        </authorList>
    </citation>
    <scope>NUCLEOTIDE SEQUENCE [LARGE SCALE GENOMIC DNA]</scope>
    <source>
        <strain evidence="2 3">CBS 464.89</strain>
    </source>
</reference>
<dbReference type="SUPFAM" id="SSF50978">
    <property type="entry name" value="WD40 repeat-like"/>
    <property type="match status" value="1"/>
</dbReference>
<protein>
    <submittedName>
        <fullName evidence="2">WD40 repeat-like protein</fullName>
    </submittedName>
</protein>
<evidence type="ECO:0000313" key="3">
    <source>
        <dbReference type="Proteomes" id="UP000292082"/>
    </source>
</evidence>
<dbReference type="PANTHER" id="PTHR44099">
    <property type="entry name" value="RABCONNECTIN-3B, ISOFORM A"/>
    <property type="match status" value="1"/>
</dbReference>
<dbReference type="PANTHER" id="PTHR44099:SF4">
    <property type="entry name" value="RABCONNECTIN-3B, ISOFORM A"/>
    <property type="match status" value="1"/>
</dbReference>
<evidence type="ECO:0000313" key="2">
    <source>
        <dbReference type="EMBL" id="TBU58052.1"/>
    </source>
</evidence>
<dbReference type="InterPro" id="IPR015943">
    <property type="entry name" value="WD40/YVTN_repeat-like_dom_sf"/>
</dbReference>
<name>A0A4Q9PU28_9APHY</name>
<dbReference type="InterPro" id="IPR036322">
    <property type="entry name" value="WD40_repeat_dom_sf"/>
</dbReference>
<sequence>MSSILESSLTVPVTFSTPASRSRGSAPVDPVDHSFSSAVPSYITCWGSHSSSLLSDSKCDPRSVLGVAVGCRDGSVYILRSTGHSGAVPSVKPASNSSESVLSPTSARRFLGLGRPTSRSASPSSTKSSLSPFQVTRSRVVSAVSNEQAEAPKNYVDFDDEQEKLRGMLKGKGHRDRHLSTSRTRSDRDAGPEKATQSSQTPGSSLRKEDTRSYLASALSPTSSTQSLLLSGPPSPTLVPAPSPEPGSPTPLGLRCHTFPPLAGPGRLVTSMKLHDGGRYITCLNAAGGLSVHSTLDGSCLASTIIHVRRRPTALGGKTQPVHAMLWVWRTLLVAASQESTILFACASPDEFYPAGQFNDPGAGDSENVSLVVAYELSLGGEVQAADVKLEYLGEWAIDGPVNSISLRAEDDHSLTLFHVNSHGYLISRSLRINDALPSPSADVPEFHSSSHLPLPNPFRVLKSLSTEHIPDTEKHEAAERIRLVSEVNHGELGLSLPVVGLRAYDGGEDVRLCAWSASEIQVLICSREGLECSPPAPIARIENVRWIDNDSFSVLFPDRIEIYRTTFTLESEEGRRLAFQKIQTTSFTPGDAAALTSGGHVVSTHVKNGSRRVHYTVHDAPVDDAKLRTRTLWKGRGDPSPSSAQAERRITSMLPLELELIVLGYSDGHVCRSSLLDLAKGSSDAEAALISSDFPLPSGIIAMESVENRRTGERLLVGGADDGTLGIWALSTLKLCARWTVFTSPLARVVPLHGEKVGRLLGCVLCISQDGTIAVIALDGPQIVYLVPASAAPLHRVCLGEDNMLLMYGDGRARLWDTRTREFWRSMSTEKAEELLQEDGWSQWSMEEPPGSKDVLSIVTSHSSSDAASTLLINISVLLRQFASSATLAGTKGPISAKARLEHARALLSLLLTFGISEGIDTICAGNLSIMLQSTPIGLASANSLSLLLQSTPMSSWTLSPEVSAERALAILSILQYLMQFENLAQDASTVMTFYAASVGQLVPEFYQPPSLPRLGQHMLYTLSAEERQAARLLFDAGVARLSDQETADIVECWQQHLPILQHEKQKDSTRSALALCICGFIAVDKYSLLPTSTLTDIAKSIAGYLHDETSPHRSLAIDLCSRGFQVWQQYVDAVEMLRALFTLATTTKKEAIAVPNIGVQARTAVLQIAASNTPLFMTTLAIDILHPRSVQHRKSVMQLVIFLIRKKPLVLYSNLPRLVEAIVKSLDPNSNATREAVLDSATEILSHIVQTFPTVDFHMGTQRLVVGTSEGAVVMYDLKTATRLYVLEGHKKRTTACSFSPDGRRVVTMSLEESAVLVWKVGASFTSFFMPGVPPRQGHSGSEPFKTLSFNIGDAAHMSLEGTLVDVRFEWAGDRSVKLMIKDTTLTFST</sequence>
<dbReference type="STRING" id="114155.A0A4Q9PU28"/>
<dbReference type="InterPro" id="IPR001680">
    <property type="entry name" value="WD40_rpt"/>
</dbReference>
<organism evidence="2 3">
    <name type="scientific">Dichomitus squalens</name>
    <dbReference type="NCBI Taxonomy" id="114155"/>
    <lineage>
        <taxon>Eukaryota</taxon>
        <taxon>Fungi</taxon>
        <taxon>Dikarya</taxon>
        <taxon>Basidiomycota</taxon>
        <taxon>Agaricomycotina</taxon>
        <taxon>Agaricomycetes</taxon>
        <taxon>Polyporales</taxon>
        <taxon>Polyporaceae</taxon>
        <taxon>Dichomitus</taxon>
    </lineage>
</organism>
<evidence type="ECO:0000256" key="1">
    <source>
        <dbReference type="SAM" id="MobiDB-lite"/>
    </source>
</evidence>
<feature type="region of interest" description="Disordered" evidence="1">
    <location>
        <begin position="87"/>
        <end position="135"/>
    </location>
</feature>
<feature type="compositionally biased region" description="Polar residues" evidence="1">
    <location>
        <begin position="195"/>
        <end position="204"/>
    </location>
</feature>
<accession>A0A4Q9PU28</accession>
<dbReference type="GO" id="GO:0005737">
    <property type="term" value="C:cytoplasm"/>
    <property type="evidence" value="ECO:0007669"/>
    <property type="project" value="TreeGrafter"/>
</dbReference>